<organism evidence="8 9">
    <name type="scientific">Bilifractor porci</name>
    <dbReference type="NCBI Taxonomy" id="2606636"/>
    <lineage>
        <taxon>Bacteria</taxon>
        <taxon>Bacillati</taxon>
        <taxon>Bacillota</taxon>
        <taxon>Clostridia</taxon>
        <taxon>Lachnospirales</taxon>
        <taxon>Lachnospiraceae</taxon>
        <taxon>Bilifractor</taxon>
    </lineage>
</organism>
<evidence type="ECO:0000256" key="1">
    <source>
        <dbReference type="ARBA" id="ARBA00007074"/>
    </source>
</evidence>
<dbReference type="SUPFAM" id="SSF54001">
    <property type="entry name" value="Cysteine proteinases"/>
    <property type="match status" value="1"/>
</dbReference>
<feature type="coiled-coil region" evidence="5">
    <location>
        <begin position="38"/>
        <end position="100"/>
    </location>
</feature>
<keyword evidence="6" id="KW-0732">Signal</keyword>
<dbReference type="Proteomes" id="UP000466864">
    <property type="component" value="Unassembled WGS sequence"/>
</dbReference>
<keyword evidence="3" id="KW-0378">Hydrolase</keyword>
<feature type="domain" description="NlpC/P60" evidence="7">
    <location>
        <begin position="315"/>
        <end position="428"/>
    </location>
</feature>
<reference evidence="8 9" key="1">
    <citation type="submission" date="2019-08" db="EMBL/GenBank/DDBJ databases">
        <title>In-depth cultivation of the pig gut microbiome towards novel bacterial diversity and tailored functional studies.</title>
        <authorList>
            <person name="Wylensek D."/>
            <person name="Hitch T.C.A."/>
            <person name="Clavel T."/>
        </authorList>
    </citation>
    <scope>NUCLEOTIDE SEQUENCE [LARGE SCALE GENOMIC DNA]</scope>
    <source>
        <strain evidence="8 9">Oil+RF-744-WCA-WT-13</strain>
    </source>
</reference>
<dbReference type="PROSITE" id="PS51935">
    <property type="entry name" value="NLPC_P60"/>
    <property type="match status" value="1"/>
</dbReference>
<dbReference type="InterPro" id="IPR038765">
    <property type="entry name" value="Papain-like_cys_pep_sf"/>
</dbReference>
<dbReference type="Pfam" id="PF00877">
    <property type="entry name" value="NLPC_P60"/>
    <property type="match status" value="1"/>
</dbReference>
<evidence type="ECO:0000313" key="8">
    <source>
        <dbReference type="EMBL" id="MST82188.1"/>
    </source>
</evidence>
<keyword evidence="5" id="KW-0175">Coiled coil</keyword>
<keyword evidence="9" id="KW-1185">Reference proteome</keyword>
<dbReference type="PANTHER" id="PTHR47053">
    <property type="entry name" value="MUREIN DD-ENDOPEPTIDASE MEPH-RELATED"/>
    <property type="match status" value="1"/>
</dbReference>
<feature type="signal peptide" evidence="6">
    <location>
        <begin position="1"/>
        <end position="30"/>
    </location>
</feature>
<evidence type="ECO:0000256" key="2">
    <source>
        <dbReference type="ARBA" id="ARBA00022670"/>
    </source>
</evidence>
<keyword evidence="2" id="KW-0645">Protease</keyword>
<dbReference type="RefSeq" id="WP_154458104.1">
    <property type="nucleotide sequence ID" value="NZ_VUMV01000005.1"/>
</dbReference>
<dbReference type="Gene3D" id="3.90.1720.10">
    <property type="entry name" value="endopeptidase domain like (from Nostoc punctiforme)"/>
    <property type="match status" value="1"/>
</dbReference>
<proteinExistence type="inferred from homology"/>
<dbReference type="EMBL" id="VUMV01000005">
    <property type="protein sequence ID" value="MST82188.1"/>
    <property type="molecule type" value="Genomic_DNA"/>
</dbReference>
<accession>A0A7X2P8I0</accession>
<feature type="coiled-coil region" evidence="5">
    <location>
        <begin position="166"/>
        <end position="218"/>
    </location>
</feature>
<evidence type="ECO:0000256" key="4">
    <source>
        <dbReference type="ARBA" id="ARBA00022807"/>
    </source>
</evidence>
<name>A0A7X2P8I0_9FIRM</name>
<comment type="caution">
    <text evidence="8">The sequence shown here is derived from an EMBL/GenBank/DDBJ whole genome shotgun (WGS) entry which is preliminary data.</text>
</comment>
<evidence type="ECO:0000256" key="3">
    <source>
        <dbReference type="ARBA" id="ARBA00022801"/>
    </source>
</evidence>
<comment type="similarity">
    <text evidence="1">Belongs to the peptidase C40 family.</text>
</comment>
<dbReference type="InterPro" id="IPR051202">
    <property type="entry name" value="Peptidase_C40"/>
</dbReference>
<dbReference type="InterPro" id="IPR000064">
    <property type="entry name" value="NLP_P60_dom"/>
</dbReference>
<gene>
    <name evidence="8" type="ORF">FYJ60_07655</name>
</gene>
<feature type="chain" id="PRO_5031163183" description="NlpC/P60 domain-containing protein" evidence="6">
    <location>
        <begin position="31"/>
        <end position="428"/>
    </location>
</feature>
<dbReference type="PANTHER" id="PTHR47053:SF1">
    <property type="entry name" value="MUREIN DD-ENDOPEPTIDASE MEPH-RELATED"/>
    <property type="match status" value="1"/>
</dbReference>
<keyword evidence="4" id="KW-0788">Thiol protease</keyword>
<dbReference type="AlphaFoldDB" id="A0A7X2P8I0"/>
<evidence type="ECO:0000313" key="9">
    <source>
        <dbReference type="Proteomes" id="UP000466864"/>
    </source>
</evidence>
<evidence type="ECO:0000256" key="6">
    <source>
        <dbReference type="SAM" id="SignalP"/>
    </source>
</evidence>
<evidence type="ECO:0000259" key="7">
    <source>
        <dbReference type="PROSITE" id="PS51935"/>
    </source>
</evidence>
<dbReference type="Gene3D" id="6.10.250.3150">
    <property type="match status" value="1"/>
</dbReference>
<sequence>MNFKKLVAFSLAALLAAVPALPAFSTAVYADESADANLAAINDSIDSLEQQKEDLLGSIDDLKQKLVTTISQLDSVNNDITELQGKMEQTQSDLEQAQAEQTTEYNAMKKRIQYLYETGGEVGGWAAVFLSGGNISDILNKAEYTQQMYDYDRQQLEDYVNTVNQVTSLQQQQQDQKAQLESSKNSLTEGQQTLEGLISEAQNQYDDFDAELAEAYQLADQYQQLIVEQNKAISQKAEADAAAQQAAAASTDTSSAYMVAIGNAADTTYSTDNTGTDNSYTYTGTYTDNSAATGGTASSGTSFGSTGTVSGSVSSSLGQQILNYASQYVGGKYVWGGNDLNTGVDCSGFVQQVYKNFGINTSRTSYDIENDGQAVSYSDVQVGDVLCYDGHVGIYAGDGKIINAIDDAHGIGYSDANYSEIRTIRRYS</sequence>
<evidence type="ECO:0000256" key="5">
    <source>
        <dbReference type="SAM" id="Coils"/>
    </source>
</evidence>
<dbReference type="GO" id="GO:0006508">
    <property type="term" value="P:proteolysis"/>
    <property type="evidence" value="ECO:0007669"/>
    <property type="project" value="UniProtKB-KW"/>
</dbReference>
<dbReference type="GO" id="GO:0008234">
    <property type="term" value="F:cysteine-type peptidase activity"/>
    <property type="evidence" value="ECO:0007669"/>
    <property type="project" value="UniProtKB-KW"/>
</dbReference>
<protein>
    <recommendedName>
        <fullName evidence="7">NlpC/P60 domain-containing protein</fullName>
    </recommendedName>
</protein>